<feature type="transmembrane region" description="Helical" evidence="8">
    <location>
        <begin position="308"/>
        <end position="335"/>
    </location>
</feature>
<evidence type="ECO:0000256" key="1">
    <source>
        <dbReference type="ARBA" id="ARBA00004141"/>
    </source>
</evidence>
<feature type="transmembrane region" description="Helical" evidence="8">
    <location>
        <begin position="238"/>
        <end position="256"/>
    </location>
</feature>
<keyword evidence="3" id="KW-0813">Transport</keyword>
<dbReference type="InterPro" id="IPR002293">
    <property type="entry name" value="AA/rel_permease1"/>
</dbReference>
<comment type="similarity">
    <text evidence="2">Belongs to the amino acid-polyamine-organocation (APC) superfamily. Cationic amino acid transporter (CAT) (TC 2.A.3.3) family.</text>
</comment>
<dbReference type="PANTHER" id="PTHR43243">
    <property type="entry name" value="INNER MEMBRANE TRANSPORTER YGJI-RELATED"/>
    <property type="match status" value="1"/>
</dbReference>
<evidence type="ECO:0000259" key="9">
    <source>
        <dbReference type="Pfam" id="PF13906"/>
    </source>
</evidence>
<dbReference type="InterPro" id="IPR029485">
    <property type="entry name" value="CAT_C"/>
</dbReference>
<accession>A0A0D9WQZ7</accession>
<feature type="transmembrane region" description="Helical" evidence="8">
    <location>
        <begin position="398"/>
        <end position="423"/>
    </location>
</feature>
<feature type="transmembrane region" description="Helical" evidence="8">
    <location>
        <begin position="268"/>
        <end position="287"/>
    </location>
</feature>
<feature type="transmembrane region" description="Helical" evidence="8">
    <location>
        <begin position="113"/>
        <end position="135"/>
    </location>
</feature>
<sequence>MAAAAAEIGGDDGVRRRRRYWRWSKADFFPEPSFASWRSYGGALAATVPRLADRVGSRSSEAVEAGTLLAQSENPLRRCLSWIDLALLGFGSVVGSGVFVLTGQEARFDAGPAIPLAYAAAGFSALLSSFCYAELATEIPSAGGSFSYLRVELGDIAAFLAAGNILLEAVVGAAGLGRSWTSYLTALLGKSDTDALRIHVPALAEGFNLLDPIAVVVLITTSAVAMSGARLTSTLNSVASVVGIAIIAFVLAAGFSHFDASNLTTPSFFPFGAAGVFRAAGVVYWSYTGFDMVATMAEETKNPGRDIPLGLITSMSSITVVYCLMSLALVGMQHYSEIDANAAYSVAFAAAGMRWARYVVALGALKGMTSGLLVGALGQARYTTQIARTHMIPPYFALVHPGTGTPIYATVAVTLGAACVALFSSLDVLASVSSISTLFIFALVAVALLVRRYYVSGATSPAQLRTFLAFLALVVLSSIGLSVYYNSGYGSRWPGYVGFGGGWAVGAAGLAVFAKQQRVPKVYGVPLMPWLPAMSVATNVFLMGSLGTAAYVRFGICTAVMLAYYVLFGVHATYDVAHSEDAAADSLEHGKIAPAPAPPPPAPA</sequence>
<feature type="transmembrane region" description="Helical" evidence="8">
    <location>
        <begin position="493"/>
        <end position="513"/>
    </location>
</feature>
<dbReference type="Proteomes" id="UP000032180">
    <property type="component" value="Chromosome 6"/>
</dbReference>
<feature type="transmembrane region" description="Helical" evidence="8">
    <location>
        <begin position="79"/>
        <end position="101"/>
    </location>
</feature>
<evidence type="ECO:0000313" key="11">
    <source>
        <dbReference type="Proteomes" id="UP000032180"/>
    </source>
</evidence>
<feature type="transmembrane region" description="Helical" evidence="8">
    <location>
        <begin position="550"/>
        <end position="570"/>
    </location>
</feature>
<dbReference type="Gene3D" id="1.20.1740.10">
    <property type="entry name" value="Amino acid/polyamine transporter I"/>
    <property type="match status" value="1"/>
</dbReference>
<proteinExistence type="inferred from homology"/>
<organism evidence="10 11">
    <name type="scientific">Leersia perrieri</name>
    <dbReference type="NCBI Taxonomy" id="77586"/>
    <lineage>
        <taxon>Eukaryota</taxon>
        <taxon>Viridiplantae</taxon>
        <taxon>Streptophyta</taxon>
        <taxon>Embryophyta</taxon>
        <taxon>Tracheophyta</taxon>
        <taxon>Spermatophyta</taxon>
        <taxon>Magnoliopsida</taxon>
        <taxon>Liliopsida</taxon>
        <taxon>Poales</taxon>
        <taxon>Poaceae</taxon>
        <taxon>BOP clade</taxon>
        <taxon>Oryzoideae</taxon>
        <taxon>Oryzeae</taxon>
        <taxon>Oryzinae</taxon>
        <taxon>Leersia</taxon>
    </lineage>
</organism>
<feature type="domain" description="Cationic amino acid transporter C-terminal" evidence="9">
    <location>
        <begin position="523"/>
        <end position="572"/>
    </location>
</feature>
<feature type="transmembrane region" description="Helical" evidence="8">
    <location>
        <begin position="435"/>
        <end position="454"/>
    </location>
</feature>
<dbReference type="EnsemblPlants" id="LPERR06G14510.1">
    <property type="protein sequence ID" value="LPERR06G14510.1"/>
    <property type="gene ID" value="LPERR06G14510"/>
</dbReference>
<feature type="transmembrane region" description="Helical" evidence="8">
    <location>
        <begin position="355"/>
        <end position="377"/>
    </location>
</feature>
<evidence type="ECO:0000256" key="8">
    <source>
        <dbReference type="SAM" id="Phobius"/>
    </source>
</evidence>
<evidence type="ECO:0000256" key="3">
    <source>
        <dbReference type="ARBA" id="ARBA00022448"/>
    </source>
</evidence>
<evidence type="ECO:0000256" key="7">
    <source>
        <dbReference type="ARBA" id="ARBA00023136"/>
    </source>
</evidence>
<dbReference type="GO" id="GO:0005886">
    <property type="term" value="C:plasma membrane"/>
    <property type="evidence" value="ECO:0007669"/>
    <property type="project" value="EnsemblPlants"/>
</dbReference>
<feature type="transmembrane region" description="Helical" evidence="8">
    <location>
        <begin position="525"/>
        <end position="544"/>
    </location>
</feature>
<evidence type="ECO:0000256" key="6">
    <source>
        <dbReference type="ARBA" id="ARBA00022989"/>
    </source>
</evidence>
<reference evidence="11" key="2">
    <citation type="submission" date="2013-12" db="EMBL/GenBank/DDBJ databases">
        <authorList>
            <person name="Yu Y."/>
            <person name="Lee S."/>
            <person name="de Baynast K."/>
            <person name="Wissotski M."/>
            <person name="Liu L."/>
            <person name="Talag J."/>
            <person name="Goicoechea J."/>
            <person name="Angelova A."/>
            <person name="Jetty R."/>
            <person name="Kudrna D."/>
            <person name="Golser W."/>
            <person name="Rivera L."/>
            <person name="Zhang J."/>
            <person name="Wing R."/>
        </authorList>
    </citation>
    <scope>NUCLEOTIDE SEQUENCE</scope>
</reference>
<dbReference type="PIRSF" id="PIRSF006060">
    <property type="entry name" value="AA_transporter"/>
    <property type="match status" value="1"/>
</dbReference>
<keyword evidence="5" id="KW-0029">Amino-acid transport</keyword>
<keyword evidence="7 8" id="KW-0472">Membrane</keyword>
<evidence type="ECO:0000256" key="2">
    <source>
        <dbReference type="ARBA" id="ARBA00008572"/>
    </source>
</evidence>
<reference evidence="10" key="3">
    <citation type="submission" date="2015-04" db="UniProtKB">
        <authorList>
            <consortium name="EnsemblPlants"/>
        </authorList>
    </citation>
    <scope>IDENTIFICATION</scope>
</reference>
<keyword evidence="4 8" id="KW-0812">Transmembrane</keyword>
<dbReference type="FunFam" id="1.20.1740.10:FF:000035">
    <property type="entry name" value="Cationic amino acid transporter 5"/>
    <property type="match status" value="1"/>
</dbReference>
<dbReference type="HOGENOM" id="CLU_007946_15_9_1"/>
<dbReference type="Gramene" id="LPERR06G14510.1">
    <property type="protein sequence ID" value="LPERR06G14510.1"/>
    <property type="gene ID" value="LPERR06G14510"/>
</dbReference>
<comment type="subcellular location">
    <subcellularLocation>
        <location evidence="1">Membrane</location>
        <topology evidence="1">Multi-pass membrane protein</topology>
    </subcellularLocation>
</comment>
<reference evidence="10 11" key="1">
    <citation type="submission" date="2012-08" db="EMBL/GenBank/DDBJ databases">
        <title>Oryza genome evolution.</title>
        <authorList>
            <person name="Wing R.A."/>
        </authorList>
    </citation>
    <scope>NUCLEOTIDE SEQUENCE</scope>
</reference>
<dbReference type="Pfam" id="PF13906">
    <property type="entry name" value="AA_permease_C"/>
    <property type="match status" value="1"/>
</dbReference>
<feature type="transmembrane region" description="Helical" evidence="8">
    <location>
        <begin position="466"/>
        <end position="487"/>
    </location>
</feature>
<keyword evidence="6 8" id="KW-1133">Transmembrane helix</keyword>
<dbReference type="PANTHER" id="PTHR43243:SF62">
    <property type="entry name" value="CATIONIC AMINO ACID TRANSPORTER 8, VACUOLAR"/>
    <property type="match status" value="1"/>
</dbReference>
<evidence type="ECO:0000313" key="10">
    <source>
        <dbReference type="EnsemblPlants" id="LPERR06G14510.1"/>
    </source>
</evidence>
<evidence type="ECO:0000256" key="5">
    <source>
        <dbReference type="ARBA" id="ARBA00022970"/>
    </source>
</evidence>
<dbReference type="STRING" id="77586.A0A0D9WQZ7"/>
<dbReference type="GO" id="GO:0015171">
    <property type="term" value="F:amino acid transmembrane transporter activity"/>
    <property type="evidence" value="ECO:0007669"/>
    <property type="project" value="TreeGrafter"/>
</dbReference>
<protein>
    <recommendedName>
        <fullName evidence="9">Cationic amino acid transporter C-terminal domain-containing protein</fullName>
    </recommendedName>
</protein>
<name>A0A0D9WQZ7_9ORYZ</name>
<dbReference type="eggNOG" id="KOG1286">
    <property type="taxonomic scope" value="Eukaryota"/>
</dbReference>
<dbReference type="AlphaFoldDB" id="A0A0D9WQZ7"/>
<evidence type="ECO:0000256" key="4">
    <source>
        <dbReference type="ARBA" id="ARBA00022692"/>
    </source>
</evidence>
<dbReference type="Pfam" id="PF13520">
    <property type="entry name" value="AA_permease_2"/>
    <property type="match status" value="1"/>
</dbReference>
<keyword evidence="11" id="KW-1185">Reference proteome</keyword>
<feature type="transmembrane region" description="Helical" evidence="8">
    <location>
        <begin position="156"/>
        <end position="177"/>
    </location>
</feature>